<dbReference type="EMBL" id="JBHTBZ010000021">
    <property type="protein sequence ID" value="MFC7460827.1"/>
    <property type="molecule type" value="Genomic_DNA"/>
</dbReference>
<accession>A0ABW2SBK1</accession>
<protein>
    <recommendedName>
        <fullName evidence="4">Lipoprotein</fullName>
    </recommendedName>
</protein>
<evidence type="ECO:0000313" key="2">
    <source>
        <dbReference type="EMBL" id="MFC7460827.1"/>
    </source>
</evidence>
<evidence type="ECO:0008006" key="4">
    <source>
        <dbReference type="Google" id="ProtNLM"/>
    </source>
</evidence>
<comment type="caution">
    <text evidence="2">The sequence shown here is derived from an EMBL/GenBank/DDBJ whole genome shotgun (WGS) entry which is preliminary data.</text>
</comment>
<proteinExistence type="predicted"/>
<keyword evidence="1" id="KW-1133">Transmembrane helix</keyword>
<name>A0ABW2SBK1_9BURK</name>
<sequence length="350" mass="38316">MMETHRFNFDTKKTSRPPVYWVRYFSIGLTILLCTLISACGQTQSESKIDSTLKGKAIELIKSSKFSIGKEDGGLCDSLEDVKITDLVFGTVKSPEVLAENAPRIPALYAKQEFTCVIRLFGRKDREEQWVILGLDEQFQMYRCLRVGPKKVVDQVAEECDFMVREGDASKLQNSSSSPKALEFTSVSGLVAGFKENEIPAPVLNDVISASKACEDSGGKSLPMDNVKLLQITDITGDGLPDYIIRTDAIYCEGSVAFLGNSGGSVTIYARTGDVSVVKVFGSPATDLEIKKNGSSSQVYIGVSGELCGQKANEDTPRSDLRYCSRPLKWNSELGKMELAPIEGIQTIKQ</sequence>
<reference evidence="3" key="1">
    <citation type="journal article" date="2019" name="Int. J. Syst. Evol. Microbiol.">
        <title>The Global Catalogue of Microorganisms (GCM) 10K type strain sequencing project: providing services to taxonomists for standard genome sequencing and annotation.</title>
        <authorList>
            <consortium name="The Broad Institute Genomics Platform"/>
            <consortium name="The Broad Institute Genome Sequencing Center for Infectious Disease"/>
            <person name="Wu L."/>
            <person name="Ma J."/>
        </authorList>
    </citation>
    <scope>NUCLEOTIDE SEQUENCE [LARGE SCALE GENOMIC DNA]</scope>
    <source>
        <strain evidence="3">CCUG 53903</strain>
    </source>
</reference>
<feature type="transmembrane region" description="Helical" evidence="1">
    <location>
        <begin position="21"/>
        <end position="39"/>
    </location>
</feature>
<dbReference type="Proteomes" id="UP001596457">
    <property type="component" value="Unassembled WGS sequence"/>
</dbReference>
<keyword evidence="1" id="KW-0472">Membrane</keyword>
<gene>
    <name evidence="2" type="ORF">ACFQU0_10350</name>
</gene>
<keyword evidence="1" id="KW-0812">Transmembrane</keyword>
<organism evidence="2 3">
    <name type="scientific">Hydrogenophaga defluvii</name>
    <dbReference type="NCBI Taxonomy" id="249410"/>
    <lineage>
        <taxon>Bacteria</taxon>
        <taxon>Pseudomonadati</taxon>
        <taxon>Pseudomonadota</taxon>
        <taxon>Betaproteobacteria</taxon>
        <taxon>Burkholderiales</taxon>
        <taxon>Comamonadaceae</taxon>
        <taxon>Hydrogenophaga</taxon>
    </lineage>
</organism>
<evidence type="ECO:0000256" key="1">
    <source>
        <dbReference type="SAM" id="Phobius"/>
    </source>
</evidence>
<keyword evidence="3" id="KW-1185">Reference proteome</keyword>
<dbReference type="RefSeq" id="WP_382200448.1">
    <property type="nucleotide sequence ID" value="NZ_JBHTBZ010000021.1"/>
</dbReference>
<evidence type="ECO:0000313" key="3">
    <source>
        <dbReference type="Proteomes" id="UP001596457"/>
    </source>
</evidence>